<dbReference type="CDD" id="cd00984">
    <property type="entry name" value="DnaB_C"/>
    <property type="match status" value="1"/>
</dbReference>
<accession>A0ABV4U8P8</accession>
<dbReference type="Pfam" id="PF00772">
    <property type="entry name" value="DnaB"/>
    <property type="match status" value="1"/>
</dbReference>
<dbReference type="PANTHER" id="PTHR30153">
    <property type="entry name" value="REPLICATIVE DNA HELICASE DNAB"/>
    <property type="match status" value="1"/>
</dbReference>
<dbReference type="Gene3D" id="3.40.50.300">
    <property type="entry name" value="P-loop containing nucleotide triphosphate hydrolases"/>
    <property type="match status" value="1"/>
</dbReference>
<dbReference type="Pfam" id="PF03796">
    <property type="entry name" value="DnaB_C"/>
    <property type="match status" value="1"/>
</dbReference>
<dbReference type="PROSITE" id="PS51199">
    <property type="entry name" value="SF4_HELICASE"/>
    <property type="match status" value="1"/>
</dbReference>
<comment type="function">
    <text evidence="12">The main replicative DNA helicase, it participates in initiation and elongation during chromosome replication. Travels ahead of the DNA replisome, separating dsDNA into templates for DNA synthesis. A processive ATP-dependent 5'-3' DNA helicase it has DNA-dependent ATPase activity.</text>
</comment>
<comment type="catalytic activity">
    <reaction evidence="10 12">
        <text>ATP + H2O = ADP + phosphate + H(+)</text>
        <dbReference type="Rhea" id="RHEA:13065"/>
        <dbReference type="ChEBI" id="CHEBI:15377"/>
        <dbReference type="ChEBI" id="CHEBI:15378"/>
        <dbReference type="ChEBI" id="CHEBI:30616"/>
        <dbReference type="ChEBI" id="CHEBI:43474"/>
        <dbReference type="ChEBI" id="CHEBI:456216"/>
        <dbReference type="EC" id="5.6.2.3"/>
    </reaction>
</comment>
<keyword evidence="4 12" id="KW-0547">Nucleotide-binding</keyword>
<sequence length="467" mass="52014">MGESNGRKRQKFEPRKVELTKLFDKLPPHALEAEAALLGSMILDWRVCGEVLQLIKGADDFYQPGHTAIYETLIELYDKHQSIDIVQLKQRMADKQQLDDVGGVEYLVELAESVPSAASAGYYAGIVREKAVLRRLIDTAGRILYDCYNSAEPTGDLLDKAEREIFELAEGREDTNATELKVLLQETFDRLEAEDGQSLTGIETGFFEMDEMLNGLQPGELIIIAARPSMGKTAFALNMAEHISATSHQSCAVFSLEMSKQQLAQRLLCARSGVDSHKLRRNMLSGDDFAKLSLTVGELSEAPLYIDDTPGLTLLQLRAKARRLASRHDIKCLMVDYLQLMSAPGAESRQQEVSNISRGIKALARELNVPVVCLSQLNRQAEGREGHRPRMSDLRESGSIEQDADVVMMLHREDYYHRGDEEYVENNEAEVIIAKQRNGPTGTVRLLFDGSTTRFKNLAASHAPAGM</sequence>
<dbReference type="InterPro" id="IPR003593">
    <property type="entry name" value="AAA+_ATPase"/>
</dbReference>
<evidence type="ECO:0000256" key="1">
    <source>
        <dbReference type="ARBA" id="ARBA00008428"/>
    </source>
</evidence>
<dbReference type="SMART" id="SM00382">
    <property type="entry name" value="AAA"/>
    <property type="match status" value="1"/>
</dbReference>
<dbReference type="InterPro" id="IPR027417">
    <property type="entry name" value="P-loop_NTPase"/>
</dbReference>
<dbReference type="GO" id="GO:0004386">
    <property type="term" value="F:helicase activity"/>
    <property type="evidence" value="ECO:0007669"/>
    <property type="project" value="UniProtKB-KW"/>
</dbReference>
<dbReference type="RefSeq" id="WP_425346114.1">
    <property type="nucleotide sequence ID" value="NZ_JBGUBD010000007.1"/>
</dbReference>
<dbReference type="InterPro" id="IPR007692">
    <property type="entry name" value="DNA_helicase_DnaB"/>
</dbReference>
<comment type="similarity">
    <text evidence="1 12">Belongs to the helicase family. DnaB subfamily.</text>
</comment>
<dbReference type="NCBIfam" id="TIGR00665">
    <property type="entry name" value="DnaB"/>
    <property type="match status" value="1"/>
</dbReference>
<dbReference type="Gene3D" id="1.10.860.10">
    <property type="entry name" value="DNAb Helicase, Chain A"/>
    <property type="match status" value="1"/>
</dbReference>
<evidence type="ECO:0000313" key="15">
    <source>
        <dbReference type="Proteomes" id="UP001575105"/>
    </source>
</evidence>
<evidence type="ECO:0000256" key="9">
    <source>
        <dbReference type="ARBA" id="ARBA00023235"/>
    </source>
</evidence>
<evidence type="ECO:0000256" key="3">
    <source>
        <dbReference type="ARBA" id="ARBA00022705"/>
    </source>
</evidence>
<keyword evidence="15" id="KW-1185">Reference proteome</keyword>
<comment type="caution">
    <text evidence="14">The sequence shown here is derived from an EMBL/GenBank/DDBJ whole genome shotgun (WGS) entry which is preliminary data.</text>
</comment>
<dbReference type="PANTHER" id="PTHR30153:SF2">
    <property type="entry name" value="REPLICATIVE DNA HELICASE"/>
    <property type="match status" value="1"/>
</dbReference>
<keyword evidence="7 12" id="KW-0067">ATP-binding</keyword>
<dbReference type="InterPro" id="IPR016136">
    <property type="entry name" value="DNA_helicase_N/primase_C"/>
</dbReference>
<keyword evidence="6 12" id="KW-0347">Helicase</keyword>
<dbReference type="Proteomes" id="UP001575105">
    <property type="component" value="Unassembled WGS sequence"/>
</dbReference>
<dbReference type="InterPro" id="IPR007693">
    <property type="entry name" value="DNA_helicase_DnaB-like_N"/>
</dbReference>
<dbReference type="NCBIfam" id="NF004384">
    <property type="entry name" value="PRK05748.1"/>
    <property type="match status" value="1"/>
</dbReference>
<evidence type="ECO:0000256" key="10">
    <source>
        <dbReference type="ARBA" id="ARBA00048954"/>
    </source>
</evidence>
<keyword evidence="8 12" id="KW-0238">DNA-binding</keyword>
<name>A0ABV4U8P8_9BACT</name>
<evidence type="ECO:0000313" key="14">
    <source>
        <dbReference type="EMBL" id="MFA9479187.1"/>
    </source>
</evidence>
<evidence type="ECO:0000256" key="5">
    <source>
        <dbReference type="ARBA" id="ARBA00022801"/>
    </source>
</evidence>
<keyword evidence="9" id="KW-0413">Isomerase</keyword>
<dbReference type="SUPFAM" id="SSF52540">
    <property type="entry name" value="P-loop containing nucleoside triphosphate hydrolases"/>
    <property type="match status" value="1"/>
</dbReference>
<dbReference type="InterPro" id="IPR036185">
    <property type="entry name" value="DNA_heli_DnaB-like_N_sf"/>
</dbReference>
<evidence type="ECO:0000256" key="4">
    <source>
        <dbReference type="ARBA" id="ARBA00022741"/>
    </source>
</evidence>
<keyword evidence="3 12" id="KW-0235">DNA replication</keyword>
<keyword evidence="5 12" id="KW-0378">Hydrolase</keyword>
<evidence type="ECO:0000256" key="11">
    <source>
        <dbReference type="NCBIfam" id="TIGR00665"/>
    </source>
</evidence>
<evidence type="ECO:0000256" key="6">
    <source>
        <dbReference type="ARBA" id="ARBA00022806"/>
    </source>
</evidence>
<dbReference type="SUPFAM" id="SSF48024">
    <property type="entry name" value="N-terminal domain of DnaB helicase"/>
    <property type="match status" value="1"/>
</dbReference>
<feature type="domain" description="SF4 helicase" evidence="13">
    <location>
        <begin position="195"/>
        <end position="462"/>
    </location>
</feature>
<dbReference type="EMBL" id="JBGUBD010000007">
    <property type="protein sequence ID" value="MFA9479187.1"/>
    <property type="molecule type" value="Genomic_DNA"/>
</dbReference>
<proteinExistence type="inferred from homology"/>
<organism evidence="14 15">
    <name type="scientific">Natronomicrosphaera hydrolytica</name>
    <dbReference type="NCBI Taxonomy" id="3242702"/>
    <lineage>
        <taxon>Bacteria</taxon>
        <taxon>Pseudomonadati</taxon>
        <taxon>Planctomycetota</taxon>
        <taxon>Phycisphaerae</taxon>
        <taxon>Phycisphaerales</taxon>
        <taxon>Phycisphaeraceae</taxon>
        <taxon>Natronomicrosphaera</taxon>
    </lineage>
</organism>
<protein>
    <recommendedName>
        <fullName evidence="11 12">Replicative DNA helicase</fullName>
        <ecNumber evidence="11 12">5.6.2.3</ecNumber>
    </recommendedName>
</protein>
<dbReference type="EC" id="5.6.2.3" evidence="11 12"/>
<reference evidence="14 15" key="1">
    <citation type="submission" date="2024-08" db="EMBL/GenBank/DDBJ databases">
        <title>Whole-genome sequencing of halo(alkali)philic microorganisms from hypersaline lakes.</title>
        <authorList>
            <person name="Sorokin D.Y."/>
            <person name="Merkel A.Y."/>
            <person name="Messina E."/>
            <person name="Yakimov M."/>
        </authorList>
    </citation>
    <scope>NUCLEOTIDE SEQUENCE [LARGE SCALE GENOMIC DNA]</scope>
    <source>
        <strain evidence="14 15">AB-hyl4</strain>
    </source>
</reference>
<gene>
    <name evidence="14" type="primary">dnaB</name>
    <name evidence="14" type="ORF">ACERK3_12920</name>
</gene>
<evidence type="ECO:0000259" key="13">
    <source>
        <dbReference type="PROSITE" id="PS51199"/>
    </source>
</evidence>
<evidence type="ECO:0000256" key="2">
    <source>
        <dbReference type="ARBA" id="ARBA00022515"/>
    </source>
</evidence>
<keyword evidence="2 12" id="KW-0639">Primosome</keyword>
<dbReference type="InterPro" id="IPR007694">
    <property type="entry name" value="DNA_helicase_DnaB-like_C"/>
</dbReference>
<evidence type="ECO:0000256" key="12">
    <source>
        <dbReference type="RuleBase" id="RU362085"/>
    </source>
</evidence>
<evidence type="ECO:0000256" key="8">
    <source>
        <dbReference type="ARBA" id="ARBA00023125"/>
    </source>
</evidence>
<evidence type="ECO:0000256" key="7">
    <source>
        <dbReference type="ARBA" id="ARBA00022840"/>
    </source>
</evidence>